<evidence type="ECO:0000256" key="9">
    <source>
        <dbReference type="SAM" id="Phobius"/>
    </source>
</evidence>
<keyword evidence="7 9" id="KW-0472">Membrane</keyword>
<feature type="transmembrane region" description="Helical" evidence="9">
    <location>
        <begin position="101"/>
        <end position="119"/>
    </location>
</feature>
<dbReference type="EMBL" id="CAJPEX010001398">
    <property type="protein sequence ID" value="CAG0919035.1"/>
    <property type="molecule type" value="Genomic_DNA"/>
</dbReference>
<organism evidence="11">
    <name type="scientific">Notodromas monacha</name>
    <dbReference type="NCBI Taxonomy" id="399045"/>
    <lineage>
        <taxon>Eukaryota</taxon>
        <taxon>Metazoa</taxon>
        <taxon>Ecdysozoa</taxon>
        <taxon>Arthropoda</taxon>
        <taxon>Crustacea</taxon>
        <taxon>Oligostraca</taxon>
        <taxon>Ostracoda</taxon>
        <taxon>Podocopa</taxon>
        <taxon>Podocopida</taxon>
        <taxon>Cypridocopina</taxon>
        <taxon>Cypridoidea</taxon>
        <taxon>Cyprididae</taxon>
        <taxon>Notodromas</taxon>
    </lineage>
</organism>
<feature type="transmembrane region" description="Helical" evidence="9">
    <location>
        <begin position="341"/>
        <end position="363"/>
    </location>
</feature>
<evidence type="ECO:0000256" key="5">
    <source>
        <dbReference type="ARBA" id="ARBA00022692"/>
    </source>
</evidence>
<evidence type="ECO:0000256" key="2">
    <source>
        <dbReference type="ARBA" id="ARBA00022448"/>
    </source>
</evidence>
<dbReference type="Proteomes" id="UP000678499">
    <property type="component" value="Unassembled WGS sequence"/>
</dbReference>
<reference evidence="11" key="1">
    <citation type="submission" date="2020-11" db="EMBL/GenBank/DDBJ databases">
        <authorList>
            <person name="Tran Van P."/>
        </authorList>
    </citation>
    <scope>NUCLEOTIDE SEQUENCE</scope>
</reference>
<dbReference type="GO" id="GO:0005886">
    <property type="term" value="C:plasma membrane"/>
    <property type="evidence" value="ECO:0007669"/>
    <property type="project" value="UniProtKB-SubCell"/>
</dbReference>
<dbReference type="PANTHER" id="PTHR48021:SF1">
    <property type="entry name" value="GH07001P-RELATED"/>
    <property type="match status" value="1"/>
</dbReference>
<evidence type="ECO:0000256" key="4">
    <source>
        <dbReference type="ARBA" id="ARBA00022597"/>
    </source>
</evidence>
<proteinExistence type="predicted"/>
<keyword evidence="4" id="KW-0762">Sugar transport</keyword>
<feature type="domain" description="Major facilitator superfamily (MFS) profile" evidence="10">
    <location>
        <begin position="31"/>
        <end position="466"/>
    </location>
</feature>
<dbReference type="PANTHER" id="PTHR48021">
    <property type="match status" value="1"/>
</dbReference>
<dbReference type="PROSITE" id="PS50850">
    <property type="entry name" value="MFS"/>
    <property type="match status" value="1"/>
</dbReference>
<evidence type="ECO:0000259" key="10">
    <source>
        <dbReference type="PROSITE" id="PS50850"/>
    </source>
</evidence>
<keyword evidence="12" id="KW-1185">Reference proteome</keyword>
<comment type="subcellular location">
    <subcellularLocation>
        <location evidence="1">Cell membrane</location>
        <topology evidence="1">Multi-pass membrane protein</topology>
    </subcellularLocation>
</comment>
<feature type="compositionally biased region" description="Basic and acidic residues" evidence="8">
    <location>
        <begin position="510"/>
        <end position="521"/>
    </location>
</feature>
<keyword evidence="3" id="KW-1003">Cell membrane</keyword>
<feature type="transmembrane region" description="Helical" evidence="9">
    <location>
        <begin position="29"/>
        <end position="50"/>
    </location>
</feature>
<evidence type="ECO:0000313" key="12">
    <source>
        <dbReference type="Proteomes" id="UP000678499"/>
    </source>
</evidence>
<dbReference type="Pfam" id="PF00083">
    <property type="entry name" value="Sugar_tr"/>
    <property type="match status" value="1"/>
</dbReference>
<keyword evidence="2" id="KW-0813">Transport</keyword>
<evidence type="ECO:0000256" key="7">
    <source>
        <dbReference type="ARBA" id="ARBA00023136"/>
    </source>
</evidence>
<dbReference type="InterPro" id="IPR020846">
    <property type="entry name" value="MFS_dom"/>
</dbReference>
<evidence type="ECO:0000256" key="3">
    <source>
        <dbReference type="ARBA" id="ARBA00022475"/>
    </source>
</evidence>
<sequence length="529" mass="57418">MTAQMSVTAGKDSKDRVISSPTHSKLRQFSVGVVASFNGLIWGLVIGYSSPAVDSFITDGFMPFYLSDSLKSLIGSIPNAGAVVGNAISGPVTARLGRRRIFQLAMLPQILAWVLLGFSRNPAMALTARVIQGALADFWGPVAQLYAAEIAHPDLRDSIGALTMFELATGMFLGYAIGGCLRWDHMAFLVAGFLTLLWPLTFLLPESPVYLLSKDRVDEARVALQWLRGPGYNSDEELETLRLNQSANHKADQFSSDDKKKTSFKDLFTPATMKPLMLVLLLLTLRQWTGPYAVYTFVVEIFQLSGSSANPHASSMIVGAMTLVFQFLAVGAVRRFGKKRLGVMSAAFLFAGHFGVGFYFYLVESGAGVSGGLNYLPLISMCVTLMGFNLGLCSFPFVLMGELLPEKIRDTAAGLCFSWNCIMAFIVVETFYPMTRGIRISGTFGVYCVVSLITALVIIFCAPNTQGKSLAELQNSFDAGPPKKNAVYPEDSFKNIVIVVTNNAVNKSKEAAKSAEKESNDHNLVNVAG</sequence>
<accession>A0A7R9BP00</accession>
<feature type="region of interest" description="Disordered" evidence="8">
    <location>
        <begin position="510"/>
        <end position="529"/>
    </location>
</feature>
<feature type="transmembrane region" description="Helical" evidence="9">
    <location>
        <begin position="70"/>
        <end position="89"/>
    </location>
</feature>
<name>A0A7R9BP00_9CRUS</name>
<feature type="transmembrane region" description="Helical" evidence="9">
    <location>
        <begin position="444"/>
        <end position="462"/>
    </location>
</feature>
<feature type="transmembrane region" description="Helical" evidence="9">
    <location>
        <begin position="375"/>
        <end position="400"/>
    </location>
</feature>
<dbReference type="Gene3D" id="1.20.1250.20">
    <property type="entry name" value="MFS general substrate transporter like domains"/>
    <property type="match status" value="1"/>
</dbReference>
<dbReference type="SUPFAM" id="SSF103473">
    <property type="entry name" value="MFS general substrate transporter"/>
    <property type="match status" value="1"/>
</dbReference>
<dbReference type="InterPro" id="IPR036259">
    <property type="entry name" value="MFS_trans_sf"/>
</dbReference>
<evidence type="ECO:0000256" key="8">
    <source>
        <dbReference type="SAM" id="MobiDB-lite"/>
    </source>
</evidence>
<dbReference type="EMBL" id="OA883435">
    <property type="protein sequence ID" value="CAD7278883.1"/>
    <property type="molecule type" value="Genomic_DNA"/>
</dbReference>
<dbReference type="AlphaFoldDB" id="A0A7R9BP00"/>
<dbReference type="GO" id="GO:0022857">
    <property type="term" value="F:transmembrane transporter activity"/>
    <property type="evidence" value="ECO:0007669"/>
    <property type="project" value="InterPro"/>
</dbReference>
<keyword evidence="6 9" id="KW-1133">Transmembrane helix</keyword>
<evidence type="ECO:0000256" key="6">
    <source>
        <dbReference type="ARBA" id="ARBA00022989"/>
    </source>
</evidence>
<feature type="transmembrane region" description="Helical" evidence="9">
    <location>
        <begin position="315"/>
        <end position="334"/>
    </location>
</feature>
<feature type="transmembrane region" description="Helical" evidence="9">
    <location>
        <begin position="185"/>
        <end position="204"/>
    </location>
</feature>
<protein>
    <recommendedName>
        <fullName evidence="10">Major facilitator superfamily (MFS) profile domain-containing protein</fullName>
    </recommendedName>
</protein>
<evidence type="ECO:0000313" key="11">
    <source>
        <dbReference type="EMBL" id="CAD7278883.1"/>
    </source>
</evidence>
<keyword evidence="5 9" id="KW-0812">Transmembrane</keyword>
<dbReference type="InterPro" id="IPR050549">
    <property type="entry name" value="MFS_Trehalose_Transporter"/>
</dbReference>
<gene>
    <name evidence="11" type="ORF">NMOB1V02_LOCUS6577</name>
</gene>
<evidence type="ECO:0000256" key="1">
    <source>
        <dbReference type="ARBA" id="ARBA00004651"/>
    </source>
</evidence>
<dbReference type="OrthoDB" id="6339427at2759"/>
<feature type="transmembrane region" description="Helical" evidence="9">
    <location>
        <begin position="412"/>
        <end position="432"/>
    </location>
</feature>
<dbReference type="FunFam" id="1.20.1250.20:FF:000218">
    <property type="entry name" value="facilitated trehalose transporter Tret1"/>
    <property type="match status" value="1"/>
</dbReference>
<feature type="transmembrane region" description="Helical" evidence="9">
    <location>
        <begin position="159"/>
        <end position="178"/>
    </location>
</feature>
<dbReference type="InterPro" id="IPR005828">
    <property type="entry name" value="MFS_sugar_transport-like"/>
</dbReference>